<organism evidence="1 2">
    <name type="scientific">Candidatus Staskawiczbacteria bacterium RIFCSPHIGHO2_01_FULL_36_16</name>
    <dbReference type="NCBI Taxonomy" id="1802200"/>
    <lineage>
        <taxon>Bacteria</taxon>
        <taxon>Candidatus Staskawicziibacteriota</taxon>
    </lineage>
</organism>
<evidence type="ECO:0000313" key="1">
    <source>
        <dbReference type="EMBL" id="OGZ63042.1"/>
    </source>
</evidence>
<name>A0A1G2HKN7_9BACT</name>
<sequence>MTLDFLKNKISEEKMATGLYHATISNSIKSSQIDHILTKKEQAILLVSHLFDLVEIKNFKKAKLYLTATFVANNYKIKDDNDLTFQMAIAVDAIDRVRAFFKQIPRESHKFFKQKFLFDKDAEPIQKFLVMQWYVANCKIIDPIFESAIKKFKIVDEE</sequence>
<dbReference type="STRING" id="1802200.A2812_02265"/>
<comment type="caution">
    <text evidence="1">The sequence shown here is derived from an EMBL/GenBank/DDBJ whole genome shotgun (WGS) entry which is preliminary data.</text>
</comment>
<reference evidence="1 2" key="1">
    <citation type="journal article" date="2016" name="Nat. Commun.">
        <title>Thousands of microbial genomes shed light on interconnected biogeochemical processes in an aquifer system.</title>
        <authorList>
            <person name="Anantharaman K."/>
            <person name="Brown C.T."/>
            <person name="Hug L.A."/>
            <person name="Sharon I."/>
            <person name="Castelle C.J."/>
            <person name="Probst A.J."/>
            <person name="Thomas B.C."/>
            <person name="Singh A."/>
            <person name="Wilkins M.J."/>
            <person name="Karaoz U."/>
            <person name="Brodie E.L."/>
            <person name="Williams K.H."/>
            <person name="Hubbard S.S."/>
            <person name="Banfield J.F."/>
        </authorList>
    </citation>
    <scope>NUCLEOTIDE SEQUENCE [LARGE SCALE GENOMIC DNA]</scope>
</reference>
<evidence type="ECO:0000313" key="2">
    <source>
        <dbReference type="Proteomes" id="UP000177190"/>
    </source>
</evidence>
<dbReference type="EMBL" id="MHOM01000044">
    <property type="protein sequence ID" value="OGZ63042.1"/>
    <property type="molecule type" value="Genomic_DNA"/>
</dbReference>
<gene>
    <name evidence="1" type="ORF">A2812_02265</name>
</gene>
<dbReference type="AlphaFoldDB" id="A0A1G2HKN7"/>
<proteinExistence type="predicted"/>
<protein>
    <submittedName>
        <fullName evidence="1">Uncharacterized protein</fullName>
    </submittedName>
</protein>
<accession>A0A1G2HKN7</accession>
<dbReference type="Proteomes" id="UP000177190">
    <property type="component" value="Unassembled WGS sequence"/>
</dbReference>